<dbReference type="Pfam" id="PF11138">
    <property type="entry name" value="DUF2911"/>
    <property type="match status" value="1"/>
</dbReference>
<proteinExistence type="predicted"/>
<gene>
    <name evidence="2" type="ORF">HH304_19265</name>
</gene>
<keyword evidence="1" id="KW-0732">Signal</keyword>
<name>A0A848J5N6_9BACT</name>
<feature type="chain" id="PRO_5032398345" evidence="1">
    <location>
        <begin position="19"/>
        <end position="161"/>
    </location>
</feature>
<feature type="signal peptide" evidence="1">
    <location>
        <begin position="1"/>
        <end position="18"/>
    </location>
</feature>
<protein>
    <submittedName>
        <fullName evidence="2">DUF2911 domain-containing protein</fullName>
    </submittedName>
</protein>
<dbReference type="RefSeq" id="WP_169684923.1">
    <property type="nucleotide sequence ID" value="NZ_JABBNU010000014.1"/>
</dbReference>
<dbReference type="Proteomes" id="UP000559010">
    <property type="component" value="Unassembled WGS sequence"/>
</dbReference>
<keyword evidence="3" id="KW-1185">Reference proteome</keyword>
<sequence>MKQLYILVFLLISFYSYSQSNSSSYSMSSNKIDDLTITVKYEKIKVNGRSLWGTQIPYNVVWKPGITSPPILSLDNSAVINQKQIPAGRYSLFTVPNTRYWTIMVTKESEIFSEEDVIVSFQVPVKSIPGKVEQMQFSINDFGNVTFAWDKILWSFDIDSM</sequence>
<dbReference type="AlphaFoldDB" id="A0A848J5N6"/>
<accession>A0A848J5N6</accession>
<dbReference type="InterPro" id="IPR021314">
    <property type="entry name" value="DUF2911"/>
</dbReference>
<evidence type="ECO:0000313" key="3">
    <source>
        <dbReference type="Proteomes" id="UP000559010"/>
    </source>
</evidence>
<organism evidence="2 3">
    <name type="scientific">Marinigracilibium pacificum</name>
    <dbReference type="NCBI Taxonomy" id="2729599"/>
    <lineage>
        <taxon>Bacteria</taxon>
        <taxon>Pseudomonadati</taxon>
        <taxon>Bacteroidota</taxon>
        <taxon>Cytophagia</taxon>
        <taxon>Cytophagales</taxon>
        <taxon>Flammeovirgaceae</taxon>
        <taxon>Marinigracilibium</taxon>
    </lineage>
</organism>
<evidence type="ECO:0000256" key="1">
    <source>
        <dbReference type="SAM" id="SignalP"/>
    </source>
</evidence>
<evidence type="ECO:0000313" key="2">
    <source>
        <dbReference type="EMBL" id="NMM50558.1"/>
    </source>
</evidence>
<reference evidence="2 3" key="1">
    <citation type="submission" date="2020-04" db="EMBL/GenBank/DDBJ databases">
        <title>Flammeovirgaceae bacterium KN852 isolated from deep sea.</title>
        <authorList>
            <person name="Zhang D.-C."/>
        </authorList>
    </citation>
    <scope>NUCLEOTIDE SEQUENCE [LARGE SCALE GENOMIC DNA]</scope>
    <source>
        <strain evidence="2 3">KN852</strain>
    </source>
</reference>
<dbReference type="EMBL" id="JABBNU010000014">
    <property type="protein sequence ID" value="NMM50558.1"/>
    <property type="molecule type" value="Genomic_DNA"/>
</dbReference>
<comment type="caution">
    <text evidence="2">The sequence shown here is derived from an EMBL/GenBank/DDBJ whole genome shotgun (WGS) entry which is preliminary data.</text>
</comment>